<dbReference type="AlphaFoldDB" id="A0A1I1IEF4"/>
<accession>A0A1I1IEF4</accession>
<proteinExistence type="predicted"/>
<feature type="domain" description="Phosphatidic acid phosphatase type 2/haloperoxidase" evidence="1">
    <location>
        <begin position="73"/>
        <end position="183"/>
    </location>
</feature>
<sequence>MSGRWLGAAGLLAAYAVVAARAPKVPGRRERAVFERVNDSGGQPWLRVPQQWGTPWTLPAVAALAAVRRQGRWAVVVLACLPVEKGIEVATKKVRPRPRPLYVQPTVLRDDAPIEGGSMPSGHAALSACSTLMLAPLVPRPVTAVMTAVVGLSAWTRVHQGAHEPVDVAAGLLLGSGIGLAATELGTHWPGRRQRPGPTVA</sequence>
<evidence type="ECO:0000313" key="3">
    <source>
        <dbReference type="Proteomes" id="UP000198832"/>
    </source>
</evidence>
<dbReference type="STRING" id="574651.SAMN04487968_105239"/>
<keyword evidence="3" id="KW-1185">Reference proteome</keyword>
<dbReference type="Gene3D" id="1.20.144.10">
    <property type="entry name" value="Phosphatidic acid phosphatase type 2/haloperoxidase"/>
    <property type="match status" value="1"/>
</dbReference>
<dbReference type="Pfam" id="PF01569">
    <property type="entry name" value="PAP2"/>
    <property type="match status" value="1"/>
</dbReference>
<dbReference type="RefSeq" id="WP_091122743.1">
    <property type="nucleotide sequence ID" value="NZ_FOLB01000005.1"/>
</dbReference>
<gene>
    <name evidence="2" type="ORF">SAMN04487968_105239</name>
</gene>
<protein>
    <submittedName>
        <fullName evidence="2">PAP2 superfamily protein</fullName>
    </submittedName>
</protein>
<dbReference type="CDD" id="cd01610">
    <property type="entry name" value="PAP2_like"/>
    <property type="match status" value="1"/>
</dbReference>
<evidence type="ECO:0000313" key="2">
    <source>
        <dbReference type="EMBL" id="SFC34062.1"/>
    </source>
</evidence>
<evidence type="ECO:0000259" key="1">
    <source>
        <dbReference type="SMART" id="SM00014"/>
    </source>
</evidence>
<dbReference type="SUPFAM" id="SSF48317">
    <property type="entry name" value="Acid phosphatase/Vanadium-dependent haloperoxidase"/>
    <property type="match status" value="1"/>
</dbReference>
<dbReference type="InterPro" id="IPR000326">
    <property type="entry name" value="PAP2/HPO"/>
</dbReference>
<dbReference type="Proteomes" id="UP000198832">
    <property type="component" value="Unassembled WGS sequence"/>
</dbReference>
<dbReference type="SMART" id="SM00014">
    <property type="entry name" value="acidPPc"/>
    <property type="match status" value="1"/>
</dbReference>
<dbReference type="OrthoDB" id="3830929at2"/>
<organism evidence="2 3">
    <name type="scientific">Nocardioides terrae</name>
    <dbReference type="NCBI Taxonomy" id="574651"/>
    <lineage>
        <taxon>Bacteria</taxon>
        <taxon>Bacillati</taxon>
        <taxon>Actinomycetota</taxon>
        <taxon>Actinomycetes</taxon>
        <taxon>Propionibacteriales</taxon>
        <taxon>Nocardioidaceae</taxon>
        <taxon>Nocardioides</taxon>
    </lineage>
</organism>
<dbReference type="EMBL" id="FOLB01000005">
    <property type="protein sequence ID" value="SFC34062.1"/>
    <property type="molecule type" value="Genomic_DNA"/>
</dbReference>
<reference evidence="2 3" key="1">
    <citation type="submission" date="2016-10" db="EMBL/GenBank/DDBJ databases">
        <authorList>
            <person name="de Groot N.N."/>
        </authorList>
    </citation>
    <scope>NUCLEOTIDE SEQUENCE [LARGE SCALE GENOMIC DNA]</scope>
    <source>
        <strain evidence="2 3">CGMCC 1.7056</strain>
    </source>
</reference>
<dbReference type="InterPro" id="IPR036938">
    <property type="entry name" value="PAP2/HPO_sf"/>
</dbReference>
<name>A0A1I1IEF4_9ACTN</name>